<feature type="transmembrane region" description="Helical" evidence="1">
    <location>
        <begin position="89"/>
        <end position="116"/>
    </location>
</feature>
<keyword evidence="1" id="KW-1133">Transmembrane helix</keyword>
<gene>
    <name evidence="2" type="ORF">UO65_2009</name>
</gene>
<evidence type="ECO:0000256" key="1">
    <source>
        <dbReference type="SAM" id="Phobius"/>
    </source>
</evidence>
<keyword evidence="1" id="KW-0472">Membrane</keyword>
<feature type="transmembrane region" description="Helical" evidence="1">
    <location>
        <begin position="38"/>
        <end position="57"/>
    </location>
</feature>
<feature type="transmembrane region" description="Helical" evidence="1">
    <location>
        <begin position="167"/>
        <end position="192"/>
    </location>
</feature>
<proteinExistence type="predicted"/>
<dbReference type="STRING" id="909613.UO65_2009"/>
<dbReference type="AlphaFoldDB" id="W7J0W9"/>
<keyword evidence="1" id="KW-0812">Transmembrane</keyword>
<dbReference type="EMBL" id="AYXG01000074">
    <property type="protein sequence ID" value="EWC62657.1"/>
    <property type="molecule type" value="Genomic_DNA"/>
</dbReference>
<feature type="transmembrane region" description="Helical" evidence="1">
    <location>
        <begin position="136"/>
        <end position="161"/>
    </location>
</feature>
<accession>W7J0W9</accession>
<evidence type="ECO:0000313" key="3">
    <source>
        <dbReference type="Proteomes" id="UP000019277"/>
    </source>
</evidence>
<sequence length="290" mass="29933">MGTPHGEPLRLGVVPLRPLALHDLVEGAYLAVRRNAGALLGFTLGVLLAVELLHWLLSTLVLGSVPSASAVPTDGTASWEQLRPLVIDYLLYLGLGSVFGLLITGVVTVVVTRAVFGHRTGLGPALAETGRALPRLLGVLLVEALLIGLIAFANIALLAVLGPVAVLLTMITLPAVVYLAIAFTFAQSVAVVEEVSPVASLSRSRELVHAVGWWRVLGVTALVVLAGGLLAALAQALFAQISGGSTVADLLAVALVGTVQAGFGGAVLCLLYVDHRARVEGIDGLWHKAG</sequence>
<keyword evidence="3" id="KW-1185">Reference proteome</keyword>
<reference evidence="2 3" key="1">
    <citation type="journal article" date="2014" name="Genome Announc.">
        <title>Draft Genome Sequence of the Antitrypanosomally Active Sponge-Associated Bacterium Actinokineospora sp. Strain EG49.</title>
        <authorList>
            <person name="Harjes J."/>
            <person name="Ryu T."/>
            <person name="Abdelmohsen U.R."/>
            <person name="Moitinho-Silva L."/>
            <person name="Horn H."/>
            <person name="Ravasi T."/>
            <person name="Hentschel U."/>
        </authorList>
    </citation>
    <scope>NUCLEOTIDE SEQUENCE [LARGE SCALE GENOMIC DNA]</scope>
    <source>
        <strain evidence="2 3">EG49</strain>
    </source>
</reference>
<comment type="caution">
    <text evidence="2">The sequence shown here is derived from an EMBL/GenBank/DDBJ whole genome shotgun (WGS) entry which is preliminary data.</text>
</comment>
<dbReference type="eggNOG" id="COG5180">
    <property type="taxonomic scope" value="Bacteria"/>
</dbReference>
<name>W7J0W9_9PSEU</name>
<organism evidence="2 3">
    <name type="scientific">Actinokineospora spheciospongiae</name>
    <dbReference type="NCBI Taxonomy" id="909613"/>
    <lineage>
        <taxon>Bacteria</taxon>
        <taxon>Bacillati</taxon>
        <taxon>Actinomycetota</taxon>
        <taxon>Actinomycetes</taxon>
        <taxon>Pseudonocardiales</taxon>
        <taxon>Pseudonocardiaceae</taxon>
        <taxon>Actinokineospora</taxon>
    </lineage>
</organism>
<feature type="transmembrane region" description="Helical" evidence="1">
    <location>
        <begin position="250"/>
        <end position="273"/>
    </location>
</feature>
<feature type="transmembrane region" description="Helical" evidence="1">
    <location>
        <begin position="213"/>
        <end position="238"/>
    </location>
</feature>
<dbReference type="Proteomes" id="UP000019277">
    <property type="component" value="Unassembled WGS sequence"/>
</dbReference>
<protein>
    <submittedName>
        <fullName evidence="2">Putative integral membrane protein</fullName>
    </submittedName>
</protein>
<evidence type="ECO:0000313" key="2">
    <source>
        <dbReference type="EMBL" id="EWC62657.1"/>
    </source>
</evidence>